<name>A0AC35U621_9BILA</name>
<accession>A0AC35U621</accession>
<evidence type="ECO:0000313" key="1">
    <source>
        <dbReference type="Proteomes" id="UP000095286"/>
    </source>
</evidence>
<dbReference type="Proteomes" id="UP000095286">
    <property type="component" value="Unplaced"/>
</dbReference>
<dbReference type="WBParaSite" id="RSKR_0000763400.1">
    <property type="protein sequence ID" value="RSKR_0000763400.1"/>
    <property type="gene ID" value="RSKR_0000763400"/>
</dbReference>
<protein>
    <submittedName>
        <fullName evidence="2">Homeobox domain-containing protein</fullName>
    </submittedName>
</protein>
<sequence length="199" mass="22965">MDQTISFQNNQSSHFYTATNNYYPTLPAFDSALYYPQNSLINNYIFPFPSNNANESPSNGGPVLKNNKHCLIDGEEKKSRRNRTAFNDSQLDELEKCFKICQYPDVSLREKLSKEICLPEARIQVWFKNRRAKHRRRLRNMPSPEILYDSSIDKSSGVSPSSITKTIVKEEQNQIITWTPSMSFQSFPAQALKFFGTEC</sequence>
<organism evidence="1 2">
    <name type="scientific">Rhabditophanes sp. KR3021</name>
    <dbReference type="NCBI Taxonomy" id="114890"/>
    <lineage>
        <taxon>Eukaryota</taxon>
        <taxon>Metazoa</taxon>
        <taxon>Ecdysozoa</taxon>
        <taxon>Nematoda</taxon>
        <taxon>Chromadorea</taxon>
        <taxon>Rhabditida</taxon>
        <taxon>Tylenchina</taxon>
        <taxon>Panagrolaimomorpha</taxon>
        <taxon>Strongyloidoidea</taxon>
        <taxon>Alloionematidae</taxon>
        <taxon>Rhabditophanes</taxon>
    </lineage>
</organism>
<proteinExistence type="predicted"/>
<evidence type="ECO:0000313" key="2">
    <source>
        <dbReference type="WBParaSite" id="RSKR_0000763400.1"/>
    </source>
</evidence>
<reference evidence="2" key="1">
    <citation type="submission" date="2016-11" db="UniProtKB">
        <authorList>
            <consortium name="WormBaseParasite"/>
        </authorList>
    </citation>
    <scope>IDENTIFICATION</scope>
    <source>
        <strain evidence="2">KR3021</strain>
    </source>
</reference>